<gene>
    <name evidence="1" type="ORF">SAMN02745135_00694</name>
</gene>
<dbReference type="RefSeq" id="WP_073195502.1">
    <property type="nucleotide sequence ID" value="NZ_FQXO01000013.1"/>
</dbReference>
<evidence type="ECO:0000313" key="1">
    <source>
        <dbReference type="EMBL" id="SHH40571.1"/>
    </source>
</evidence>
<name>A0A1M5SPY2_9FIRM</name>
<protein>
    <submittedName>
        <fullName evidence="1">Uncharacterized protein</fullName>
    </submittedName>
</protein>
<keyword evidence="2" id="KW-1185">Reference proteome</keyword>
<organism evidence="1 2">
    <name type="scientific">Caloranaerobacter azorensis DSM 13643</name>
    <dbReference type="NCBI Taxonomy" id="1121264"/>
    <lineage>
        <taxon>Bacteria</taxon>
        <taxon>Bacillati</taxon>
        <taxon>Bacillota</taxon>
        <taxon>Tissierellia</taxon>
        <taxon>Tissierellales</taxon>
        <taxon>Thermohalobacteraceae</taxon>
        <taxon>Caloranaerobacter</taxon>
    </lineage>
</organism>
<sequence length="106" mass="12624">MNSELGNNNGIKNLEEILEKFKGKIEVKPEQLEELRELANKYSNKTEEELMLEVMKYSKIFSKDMTKKEYMDKIKKLEKIKPFLNEEQAEKLDKLVEILKKVDIKE</sequence>
<reference evidence="2" key="1">
    <citation type="submission" date="2016-11" db="EMBL/GenBank/DDBJ databases">
        <authorList>
            <person name="Varghese N."/>
            <person name="Submissions S."/>
        </authorList>
    </citation>
    <scope>NUCLEOTIDE SEQUENCE [LARGE SCALE GENOMIC DNA]</scope>
    <source>
        <strain evidence="2">DSM 13643</strain>
    </source>
</reference>
<accession>A0A1M5SPY2</accession>
<evidence type="ECO:0000313" key="2">
    <source>
        <dbReference type="Proteomes" id="UP000183967"/>
    </source>
</evidence>
<dbReference type="AlphaFoldDB" id="A0A1M5SPY2"/>
<proteinExistence type="predicted"/>
<dbReference type="EMBL" id="FQXO01000013">
    <property type="protein sequence ID" value="SHH40571.1"/>
    <property type="molecule type" value="Genomic_DNA"/>
</dbReference>
<dbReference type="OrthoDB" id="1955318at2"/>
<dbReference type="Proteomes" id="UP000183967">
    <property type="component" value="Unassembled WGS sequence"/>
</dbReference>